<keyword evidence="3" id="KW-1185">Reference proteome</keyword>
<dbReference type="RefSeq" id="WP_147230841.1">
    <property type="nucleotide sequence ID" value="NZ_VOSB01000001.1"/>
</dbReference>
<accession>A0A5C7BD51</accession>
<dbReference type="Gene3D" id="2.40.128.410">
    <property type="match status" value="1"/>
</dbReference>
<gene>
    <name evidence="2" type="ORF">ES692_00935</name>
</gene>
<dbReference type="STRING" id="1123037.GCA_000425305_00579"/>
<proteinExistence type="predicted"/>
<dbReference type="EMBL" id="VOSB01000001">
    <property type="protein sequence ID" value="TXE20384.1"/>
    <property type="molecule type" value="Genomic_DNA"/>
</dbReference>
<evidence type="ECO:0000313" key="3">
    <source>
        <dbReference type="Proteomes" id="UP000321938"/>
    </source>
</evidence>
<feature type="signal peptide" evidence="1">
    <location>
        <begin position="1"/>
        <end position="20"/>
    </location>
</feature>
<comment type="caution">
    <text evidence="2">The sequence shown here is derived from an EMBL/GenBank/DDBJ whole genome shotgun (WGS) entry which is preliminary data.</text>
</comment>
<evidence type="ECO:0000313" key="2">
    <source>
        <dbReference type="EMBL" id="TXE20384.1"/>
    </source>
</evidence>
<sequence length="181" mass="20070">MKLNYTFVFLFSVIIMSCSASKIEATPEQIKILDDLVAEQSFVIESDWALPQSTGSLMMLQNAGFLAPGDSASRISLIGNQNELRLKNDVLSSKLPYFGEVQSNTGYNGSDGSISFDGEMKGYKVIKNGNSSYTITFDARSHSENFDVTIHLYPNLRSDIILKGAKRFPIRYTGYVSPILE</sequence>
<protein>
    <submittedName>
        <fullName evidence="2">DUF4251 domain-containing protein</fullName>
    </submittedName>
</protein>
<dbReference type="AlphaFoldDB" id="A0A5C7BD51"/>
<dbReference type="OrthoDB" id="1448121at2"/>
<dbReference type="InterPro" id="IPR025347">
    <property type="entry name" value="DUF4251"/>
</dbReference>
<reference evidence="2 3" key="1">
    <citation type="submission" date="2019-08" db="EMBL/GenBank/DDBJ databases">
        <title>Genome of Psychroserpens burtonensis ACAM 167.</title>
        <authorList>
            <person name="Bowman J.P."/>
        </authorList>
    </citation>
    <scope>NUCLEOTIDE SEQUENCE [LARGE SCALE GENOMIC DNA]</scope>
    <source>
        <strain evidence="2 3">ACAM 167</strain>
    </source>
</reference>
<dbReference type="PROSITE" id="PS51257">
    <property type="entry name" value="PROKAR_LIPOPROTEIN"/>
    <property type="match status" value="1"/>
</dbReference>
<dbReference type="Proteomes" id="UP000321938">
    <property type="component" value="Unassembled WGS sequence"/>
</dbReference>
<organism evidence="2 3">
    <name type="scientific">Psychroserpens burtonensis</name>
    <dbReference type="NCBI Taxonomy" id="49278"/>
    <lineage>
        <taxon>Bacteria</taxon>
        <taxon>Pseudomonadati</taxon>
        <taxon>Bacteroidota</taxon>
        <taxon>Flavobacteriia</taxon>
        <taxon>Flavobacteriales</taxon>
        <taxon>Flavobacteriaceae</taxon>
        <taxon>Psychroserpens</taxon>
    </lineage>
</organism>
<dbReference type="Pfam" id="PF14059">
    <property type="entry name" value="DUF4251"/>
    <property type="match status" value="1"/>
</dbReference>
<keyword evidence="1" id="KW-0732">Signal</keyword>
<evidence type="ECO:0000256" key="1">
    <source>
        <dbReference type="SAM" id="SignalP"/>
    </source>
</evidence>
<name>A0A5C7BD51_9FLAO</name>
<feature type="chain" id="PRO_5023081683" evidence="1">
    <location>
        <begin position="21"/>
        <end position="181"/>
    </location>
</feature>